<organism evidence="1 2">
    <name type="scientific">Dysosmobacter segnis</name>
    <dbReference type="NCBI Taxonomy" id="2763042"/>
    <lineage>
        <taxon>Bacteria</taxon>
        <taxon>Bacillati</taxon>
        <taxon>Bacillota</taxon>
        <taxon>Clostridia</taxon>
        <taxon>Eubacteriales</taxon>
        <taxon>Oscillospiraceae</taxon>
        <taxon>Dysosmobacter</taxon>
    </lineage>
</organism>
<evidence type="ECO:0000313" key="2">
    <source>
        <dbReference type="Proteomes" id="UP000620327"/>
    </source>
</evidence>
<dbReference type="RefSeq" id="WP_187015520.1">
    <property type="nucleotide sequence ID" value="NZ_JACOQI010000015.1"/>
</dbReference>
<evidence type="ECO:0000313" key="1">
    <source>
        <dbReference type="EMBL" id="MBC5771323.1"/>
    </source>
</evidence>
<comment type="caution">
    <text evidence="1">The sequence shown here is derived from an EMBL/GenBank/DDBJ whole genome shotgun (WGS) entry which is preliminary data.</text>
</comment>
<dbReference type="AlphaFoldDB" id="A0A923S8J6"/>
<reference evidence="1" key="1">
    <citation type="submission" date="2020-08" db="EMBL/GenBank/DDBJ databases">
        <title>Genome public.</title>
        <authorList>
            <person name="Liu C."/>
            <person name="Sun Q."/>
        </authorList>
    </citation>
    <scope>NUCLEOTIDE SEQUENCE</scope>
    <source>
        <strain evidence="1">BX15</strain>
    </source>
</reference>
<keyword evidence="2" id="KW-1185">Reference proteome</keyword>
<sequence>MADLCVGFTFPENGEVTTAIDHAACGLALKFRKAEPVGVLRGIFQILQKIVIFLSYLIIAKETDTDYTNSVNERYCFAFLFTLTRARARNGKTYTARVETNRASMERIAARAWRIPGHWNRVLPAMILTGTVLGGTAHGIRFQIKNLYTC</sequence>
<dbReference type="EMBL" id="JACOQI010000015">
    <property type="protein sequence ID" value="MBC5771323.1"/>
    <property type="molecule type" value="Genomic_DNA"/>
</dbReference>
<gene>
    <name evidence="1" type="ORF">H8Z83_13550</name>
</gene>
<accession>A0A923S8J6</accession>
<proteinExistence type="predicted"/>
<protein>
    <submittedName>
        <fullName evidence="1">Uncharacterized protein</fullName>
    </submittedName>
</protein>
<dbReference type="Proteomes" id="UP000620327">
    <property type="component" value="Unassembled WGS sequence"/>
</dbReference>
<name>A0A923S8J6_9FIRM</name>